<dbReference type="Gene3D" id="3.30.70.1430">
    <property type="entry name" value="Multidrug efflux transporter AcrB pore domain"/>
    <property type="match status" value="2"/>
</dbReference>
<gene>
    <name evidence="2" type="ORF">C4541_08505</name>
</gene>
<feature type="transmembrane region" description="Helical" evidence="1">
    <location>
        <begin position="973"/>
        <end position="993"/>
    </location>
</feature>
<feature type="transmembrane region" description="Helical" evidence="1">
    <location>
        <begin position="928"/>
        <end position="952"/>
    </location>
</feature>
<dbReference type="GO" id="GO:0042910">
    <property type="term" value="F:xenobiotic transmembrane transporter activity"/>
    <property type="evidence" value="ECO:0007669"/>
    <property type="project" value="TreeGrafter"/>
</dbReference>
<dbReference type="Gene3D" id="3.30.70.1320">
    <property type="entry name" value="Multidrug efflux transporter AcrB pore domain like"/>
    <property type="match status" value="1"/>
</dbReference>
<accession>A0A3A4R611</accession>
<proteinExistence type="predicted"/>
<feature type="transmembrane region" description="Helical" evidence="1">
    <location>
        <begin position="12"/>
        <end position="34"/>
    </location>
</feature>
<dbReference type="PRINTS" id="PR00702">
    <property type="entry name" value="ACRIFLAVINRP"/>
</dbReference>
<keyword evidence="1" id="KW-0472">Membrane</keyword>
<feature type="transmembrane region" description="Helical" evidence="1">
    <location>
        <begin position="389"/>
        <end position="413"/>
    </location>
</feature>
<feature type="transmembrane region" description="Helical" evidence="1">
    <location>
        <begin position="896"/>
        <end position="916"/>
    </location>
</feature>
<feature type="transmembrane region" description="Helical" evidence="1">
    <location>
        <begin position="466"/>
        <end position="489"/>
    </location>
</feature>
<comment type="caution">
    <text evidence="2">The sequence shown here is derived from an EMBL/GenBank/DDBJ whole genome shotgun (WGS) entry which is preliminary data.</text>
</comment>
<dbReference type="SUPFAM" id="SSF82866">
    <property type="entry name" value="Multidrug efflux transporter AcrB transmembrane domain"/>
    <property type="match status" value="2"/>
</dbReference>
<protein>
    <submittedName>
        <fullName evidence="2">Efflux RND transporter permease subunit</fullName>
    </submittedName>
</protein>
<dbReference type="Gene3D" id="3.30.70.1440">
    <property type="entry name" value="Multidrug efflux transporter AcrB pore domain"/>
    <property type="match status" value="1"/>
</dbReference>
<feature type="transmembrane region" description="Helical" evidence="1">
    <location>
        <begin position="538"/>
        <end position="557"/>
    </location>
</feature>
<dbReference type="Pfam" id="PF00873">
    <property type="entry name" value="ACR_tran"/>
    <property type="match status" value="1"/>
</dbReference>
<sequence length="1043" mass="115012">MDLIKTSIEKPVSVTVGVILVLLFGVIGLIKLPVQLTPDVENPQITVETIWAGATPDEIEKDIIEKQEDALKSVRGLTVLESSSYNSYGEIILTFRVGTNLDDALLRVSNKLEEVPDYPENAERPIINASGAQASPIIWMMLKTKEDNERPITTYRTFFENEVRQFVERVPGVGSLFVFGGSEQQLEVVVDPVKLAKHQLTFGDVLGRLQSSNDDVAAGLLGLEKKNVRVRTKIKFRDVDAPLDVTLYDDGLRRVLVSDVAFTRLGYAYNDVSVMQNGMPVIAIGVRNEQGANVLNLTEDVRNVVSSLNKGILAENGLFIEWVYDQVPYINTAINTVKNNVMVGGVLAVIVLLLFLRSVTSTIAVAVSIPISAIGTFIFMWLLGRNFNVVSLAGISFAVGMLVDNSIVVLENIDRHRNLGKSPFAAAYDGTKEVWGAVLASTLTTIAVFLPVIFIQQEAGQLFRDIAIAITFSILLSLFVSVSVIPMISNKLFHFSEKKFGSLFTSITDKTKKGKENFCVRIIMFFSAMSLRNCTTRILTIVILTALSFFVTVILLPKAEYLPQGNRNLVLNIMIPPPGYSVAKRKEIGDYIFRETGPYFKEDYKDGIPKIRNIFFVAADRIMLFGGISAHDTEASGMMPLFSRVMNSVPGIFGVSIQAGIFQNRIGQGRTIDINISGSTLNRIIEVAQMLFGATMGAIPNAQIRPVPSLEISYPEANIVPDRDRILANGFSEEELGVYVDILMDGRKIGEYKPKGMKQIDLVFRSDAQDIQTPEDILNSLISTKYGSLVRMGDVAALEYDQGMTQIYHLERFRTVKLEVTPPPELPLEEAMNIIENGIIQKMKDQGALAGVSVRVGGNADKLTETRRALQWNFVLAVIITYLLMSALFENFLYPFIILFSVPLAAAGGFIGLRLVDQFVAPQSFDVLTMLGFIILIGTVVNNAILIVYQALNNVRFEGMKGIAAITDSIRTRIRPIFMSTMTSLFGLFPLVISTGSGSELYRGLGSVLLGGLAISTIFTLFIIPALLAFFINLEKPREMHGF</sequence>
<evidence type="ECO:0000313" key="2">
    <source>
        <dbReference type="EMBL" id="RJP58217.1"/>
    </source>
</evidence>
<organism evidence="2 3">
    <name type="scientific">Candidatus Auribacter fodinae</name>
    <dbReference type="NCBI Taxonomy" id="2093366"/>
    <lineage>
        <taxon>Bacteria</taxon>
        <taxon>Pseudomonadati</taxon>
        <taxon>Candidatus Auribacterota</taxon>
        <taxon>Candidatus Auribacteria</taxon>
        <taxon>Candidatus Auribacterales</taxon>
        <taxon>Candidatus Auribacteraceae</taxon>
        <taxon>Candidatus Auribacter</taxon>
    </lineage>
</organism>
<dbReference type="InterPro" id="IPR001036">
    <property type="entry name" value="Acrflvin-R"/>
</dbReference>
<feature type="transmembrane region" description="Helical" evidence="1">
    <location>
        <begin position="434"/>
        <end position="454"/>
    </location>
</feature>
<dbReference type="PANTHER" id="PTHR32063:SF0">
    <property type="entry name" value="SWARMING MOTILITY PROTEIN SWRC"/>
    <property type="match status" value="1"/>
</dbReference>
<feature type="transmembrane region" description="Helical" evidence="1">
    <location>
        <begin position="870"/>
        <end position="889"/>
    </location>
</feature>
<dbReference type="Gene3D" id="3.30.2090.10">
    <property type="entry name" value="Multidrug efflux transporter AcrB TolC docking domain, DN and DC subdomains"/>
    <property type="match status" value="2"/>
</dbReference>
<reference evidence="2 3" key="1">
    <citation type="journal article" date="2017" name="ISME J.">
        <title>Energy and carbon metabolisms in a deep terrestrial subsurface fluid microbial community.</title>
        <authorList>
            <person name="Momper L."/>
            <person name="Jungbluth S.P."/>
            <person name="Lee M.D."/>
            <person name="Amend J.P."/>
        </authorList>
    </citation>
    <scope>NUCLEOTIDE SEQUENCE [LARGE SCALE GENOMIC DNA]</scope>
    <source>
        <strain evidence="2">SURF_26</strain>
    </source>
</reference>
<name>A0A3A4R611_9BACT</name>
<dbReference type="EMBL" id="QZJZ01000070">
    <property type="protein sequence ID" value="RJP58217.1"/>
    <property type="molecule type" value="Genomic_DNA"/>
</dbReference>
<dbReference type="SUPFAM" id="SSF82714">
    <property type="entry name" value="Multidrug efflux transporter AcrB TolC docking domain, DN and DC subdomains"/>
    <property type="match status" value="2"/>
</dbReference>
<feature type="transmembrane region" description="Helical" evidence="1">
    <location>
        <begin position="1013"/>
        <end position="1034"/>
    </location>
</feature>
<feature type="transmembrane region" description="Helical" evidence="1">
    <location>
        <begin position="340"/>
        <end position="356"/>
    </location>
</feature>
<feature type="transmembrane region" description="Helical" evidence="1">
    <location>
        <begin position="363"/>
        <end position="383"/>
    </location>
</feature>
<dbReference type="PANTHER" id="PTHR32063">
    <property type="match status" value="1"/>
</dbReference>
<evidence type="ECO:0000313" key="3">
    <source>
        <dbReference type="Proteomes" id="UP000266426"/>
    </source>
</evidence>
<dbReference type="SUPFAM" id="SSF82693">
    <property type="entry name" value="Multidrug efflux transporter AcrB pore domain, PN1, PN2, PC1 and PC2 subdomains"/>
    <property type="match status" value="2"/>
</dbReference>
<keyword evidence="1" id="KW-1133">Transmembrane helix</keyword>
<dbReference type="Gene3D" id="1.20.1640.10">
    <property type="entry name" value="Multidrug efflux transporter AcrB transmembrane domain"/>
    <property type="match status" value="2"/>
</dbReference>
<keyword evidence="1" id="KW-0812">Transmembrane</keyword>
<dbReference type="InterPro" id="IPR027463">
    <property type="entry name" value="AcrB_DN_DC_subdom"/>
</dbReference>
<dbReference type="GO" id="GO:0005886">
    <property type="term" value="C:plasma membrane"/>
    <property type="evidence" value="ECO:0007669"/>
    <property type="project" value="TreeGrafter"/>
</dbReference>
<dbReference type="Proteomes" id="UP000266426">
    <property type="component" value="Unassembled WGS sequence"/>
</dbReference>
<dbReference type="AlphaFoldDB" id="A0A3A4R611"/>
<evidence type="ECO:0000256" key="1">
    <source>
        <dbReference type="SAM" id="Phobius"/>
    </source>
</evidence>